<comment type="similarity">
    <text evidence="3">Belongs to the krueppel C2H2-type zinc-finger protein family.</text>
</comment>
<feature type="domain" description="C2H2-type" evidence="14">
    <location>
        <begin position="722"/>
        <end position="749"/>
    </location>
</feature>
<keyword evidence="10" id="KW-0804">Transcription</keyword>
<dbReference type="InterPro" id="IPR036236">
    <property type="entry name" value="Znf_C2H2_sf"/>
</dbReference>
<name>A0AA35K071_9SAUR</name>
<dbReference type="InterPro" id="IPR013087">
    <property type="entry name" value="Znf_C2H2_type"/>
</dbReference>
<feature type="domain" description="SCAN box" evidence="15">
    <location>
        <begin position="150"/>
        <end position="226"/>
    </location>
</feature>
<accession>A0AA35K071</accession>
<keyword evidence="7" id="KW-0862">Zinc</keyword>
<evidence type="ECO:0000259" key="14">
    <source>
        <dbReference type="PROSITE" id="PS50157"/>
    </source>
</evidence>
<feature type="domain" description="C2H2-type" evidence="14">
    <location>
        <begin position="778"/>
        <end position="805"/>
    </location>
</feature>
<dbReference type="FunFam" id="3.30.160.60:FF:002196">
    <property type="entry name" value="zinc finger protein 850-like isoform X3"/>
    <property type="match status" value="1"/>
</dbReference>
<dbReference type="FunFam" id="3.30.160.60:FF:002090">
    <property type="entry name" value="Zinc finger protein 473"/>
    <property type="match status" value="1"/>
</dbReference>
<evidence type="ECO:0000256" key="12">
    <source>
        <dbReference type="PROSITE-ProRule" id="PRU00042"/>
    </source>
</evidence>
<keyword evidence="5" id="KW-0677">Repeat</keyword>
<sequence length="832" mass="94360">MAAEPGDTLTLSLPPGAVLKQRMKVEEPDPAEVGKGSRAMQDGSMREFWERNVSGHVKQEPQKGPQQPWEAQLQEFLRAMESSHSDGRDQHQRTLALRDEAQAGLSPGGARPRQVPFPPHPRREANNLLAKEERESGKVKEEEIGPDAPRQHFRQFAYQEGPRETCTRLRELCHRWLKPERHSKEQILELVILEQFLAVLPPEMQSWVKECRPETCAQVIALAEEFLLRQQEDERLGGKEAVRAFPEAERAPPDTWPRPHFRKIKQEADRDATLLACSVGTRRKERNHPGNAEELKPFVALSREDEQNIVRWVRGPGRQHRATASRPERNVLITHQRIHTGEKPYKCLDCGKSFSQRSHLILHERTHTGEKPYKCSDCGKSFSQRPHLVKHERIHTGEKPYKCPYCGKSFSDRSTLTTHKRTHTGEKPYSCADCGKSFSDRSSLIAHNRTHTGEKPYKCSECGKSFSHQSTLIRHERIHNGDKTLKCLEAGKNAVSVLGADKRPRLGDKPPVPWTNSVPELCKAEKALLSEAKEDQGDTWQGLVCIKEEDESASAISLGNERTWEMEQHRPEHCGVVELLGCTKQNIPHCPVWGESSGNPQQNPLVRKEDEVAQCRPVFRQKPHLTLHESPHSGEKPFSCSACGKSFSRRSNLVIHQRMHTGERPYKCLNREKSFSHRSNLSAHEAVHTREKPYKCTDCAKSFSHQSHLIAHRRIHTGEKPHKCSDCGKSFSNPSHLKAHRRVHTGERPYACSECGKSFNQRSILIVHARTHTGVKPYTCAACGKSFSQSANLTAHERIHTTRTFHYATELSEERNCLSTINMATTSVGEAT</sequence>
<dbReference type="PROSITE" id="PS00028">
    <property type="entry name" value="ZINC_FINGER_C2H2_1"/>
    <property type="match status" value="10"/>
</dbReference>
<evidence type="ECO:0000256" key="7">
    <source>
        <dbReference type="ARBA" id="ARBA00022833"/>
    </source>
</evidence>
<feature type="region of interest" description="Disordered" evidence="13">
    <location>
        <begin position="103"/>
        <end position="123"/>
    </location>
</feature>
<dbReference type="Pfam" id="PF02023">
    <property type="entry name" value="SCAN"/>
    <property type="match status" value="1"/>
</dbReference>
<keyword evidence="9" id="KW-0238">DNA-binding</keyword>
<dbReference type="PROSITE" id="PS50157">
    <property type="entry name" value="ZINC_FINGER_C2H2_2"/>
    <property type="match status" value="12"/>
</dbReference>
<dbReference type="SUPFAM" id="SSF47353">
    <property type="entry name" value="Retrovirus capsid dimerization domain-like"/>
    <property type="match status" value="1"/>
</dbReference>
<dbReference type="CDD" id="cd07936">
    <property type="entry name" value="SCAN"/>
    <property type="match status" value="1"/>
</dbReference>
<dbReference type="Proteomes" id="UP001178461">
    <property type="component" value="Chromosome 2"/>
</dbReference>
<comment type="function">
    <text evidence="1">May be involved in transcriptional regulation.</text>
</comment>
<evidence type="ECO:0000256" key="1">
    <source>
        <dbReference type="ARBA" id="ARBA00003767"/>
    </source>
</evidence>
<dbReference type="FunFam" id="3.30.160.60:FF:000358">
    <property type="entry name" value="zinc finger protein 24"/>
    <property type="match status" value="2"/>
</dbReference>
<dbReference type="Gene3D" id="3.30.160.60">
    <property type="entry name" value="Classic Zinc Finger"/>
    <property type="match status" value="13"/>
</dbReference>
<dbReference type="Pfam" id="PF00096">
    <property type="entry name" value="zf-C2H2"/>
    <property type="match status" value="10"/>
</dbReference>
<evidence type="ECO:0000256" key="9">
    <source>
        <dbReference type="ARBA" id="ARBA00023125"/>
    </source>
</evidence>
<dbReference type="GO" id="GO:0008270">
    <property type="term" value="F:zinc ion binding"/>
    <property type="evidence" value="ECO:0007669"/>
    <property type="project" value="UniProtKB-KW"/>
</dbReference>
<dbReference type="FunFam" id="3.30.160.60:FF:000258">
    <property type="entry name" value="zinc finger and SCAN domain-containing protein 29 isoform X2"/>
    <property type="match status" value="1"/>
</dbReference>
<comment type="subcellular location">
    <subcellularLocation>
        <location evidence="2">Nucleus</location>
    </subcellularLocation>
</comment>
<feature type="domain" description="C2H2-type" evidence="14">
    <location>
        <begin position="666"/>
        <end position="693"/>
    </location>
</feature>
<protein>
    <submittedName>
        <fullName evidence="16">Finger and SCAN domain-containing 30-like</fullName>
    </submittedName>
</protein>
<keyword evidence="6 12" id="KW-0863">Zinc-finger</keyword>
<dbReference type="GO" id="GO:0000981">
    <property type="term" value="F:DNA-binding transcription factor activity, RNA polymerase II-specific"/>
    <property type="evidence" value="ECO:0007669"/>
    <property type="project" value="TreeGrafter"/>
</dbReference>
<dbReference type="PANTHER" id="PTHR23226:SF377">
    <property type="entry name" value="ZINC FINGER AND SCAN DOMAIN-CONTAINING PROTEIN 20"/>
    <property type="match status" value="1"/>
</dbReference>
<dbReference type="FunFam" id="3.30.160.60:FF:002604">
    <property type="entry name" value="Zinc finger protein 715"/>
    <property type="match status" value="1"/>
</dbReference>
<feature type="region of interest" description="Disordered" evidence="13">
    <location>
        <begin position="1"/>
        <end position="68"/>
    </location>
</feature>
<keyword evidence="11" id="KW-0539">Nucleus</keyword>
<dbReference type="SMART" id="SM00431">
    <property type="entry name" value="SCAN"/>
    <property type="match status" value="1"/>
</dbReference>
<dbReference type="EMBL" id="OX395127">
    <property type="protein sequence ID" value="CAI5768439.1"/>
    <property type="molecule type" value="Genomic_DNA"/>
</dbReference>
<dbReference type="SMART" id="SM00355">
    <property type="entry name" value="ZnF_C2H2"/>
    <property type="match status" value="11"/>
</dbReference>
<dbReference type="InterPro" id="IPR038269">
    <property type="entry name" value="SCAN_sf"/>
</dbReference>
<feature type="domain" description="C2H2-type" evidence="14">
    <location>
        <begin position="429"/>
        <end position="456"/>
    </location>
</feature>
<evidence type="ECO:0000256" key="2">
    <source>
        <dbReference type="ARBA" id="ARBA00004123"/>
    </source>
</evidence>
<feature type="domain" description="C2H2-type" evidence="14">
    <location>
        <begin position="373"/>
        <end position="400"/>
    </location>
</feature>
<keyword evidence="17" id="KW-1185">Reference proteome</keyword>
<evidence type="ECO:0000259" key="15">
    <source>
        <dbReference type="PROSITE" id="PS50804"/>
    </source>
</evidence>
<organism evidence="16 17">
    <name type="scientific">Podarcis lilfordi</name>
    <name type="common">Lilford's wall lizard</name>
    <dbReference type="NCBI Taxonomy" id="74358"/>
    <lineage>
        <taxon>Eukaryota</taxon>
        <taxon>Metazoa</taxon>
        <taxon>Chordata</taxon>
        <taxon>Craniata</taxon>
        <taxon>Vertebrata</taxon>
        <taxon>Euteleostomi</taxon>
        <taxon>Lepidosauria</taxon>
        <taxon>Squamata</taxon>
        <taxon>Bifurcata</taxon>
        <taxon>Unidentata</taxon>
        <taxon>Episquamata</taxon>
        <taxon>Laterata</taxon>
        <taxon>Lacertibaenia</taxon>
        <taxon>Lacertidae</taxon>
        <taxon>Podarcis</taxon>
    </lineage>
</organism>
<dbReference type="PANTHER" id="PTHR23226">
    <property type="entry name" value="ZINC FINGER AND SCAN DOMAIN-CONTAINING"/>
    <property type="match status" value="1"/>
</dbReference>
<evidence type="ECO:0000256" key="8">
    <source>
        <dbReference type="ARBA" id="ARBA00023015"/>
    </source>
</evidence>
<feature type="domain" description="C2H2-type" evidence="14">
    <location>
        <begin position="345"/>
        <end position="372"/>
    </location>
</feature>
<evidence type="ECO:0000313" key="16">
    <source>
        <dbReference type="EMBL" id="CAI5768439.1"/>
    </source>
</evidence>
<dbReference type="GO" id="GO:0000978">
    <property type="term" value="F:RNA polymerase II cis-regulatory region sequence-specific DNA binding"/>
    <property type="evidence" value="ECO:0007669"/>
    <property type="project" value="TreeGrafter"/>
</dbReference>
<feature type="domain" description="C2H2-type" evidence="14">
    <location>
        <begin position="401"/>
        <end position="428"/>
    </location>
</feature>
<dbReference type="InterPro" id="IPR003309">
    <property type="entry name" value="SCAN_dom"/>
</dbReference>
<dbReference type="FunFam" id="1.10.4020.10:FF:000001">
    <property type="entry name" value="zinc finger protein 263 isoform X1"/>
    <property type="match status" value="1"/>
</dbReference>
<evidence type="ECO:0000256" key="10">
    <source>
        <dbReference type="ARBA" id="ARBA00023163"/>
    </source>
</evidence>
<gene>
    <name evidence="16" type="ORF">PODLI_1B019738</name>
</gene>
<feature type="domain" description="C2H2-type" evidence="14">
    <location>
        <begin position="457"/>
        <end position="484"/>
    </location>
</feature>
<feature type="domain" description="C2H2-type" evidence="14">
    <location>
        <begin position="694"/>
        <end position="721"/>
    </location>
</feature>
<evidence type="ECO:0000256" key="11">
    <source>
        <dbReference type="ARBA" id="ARBA00023242"/>
    </source>
</evidence>
<reference evidence="16" key="1">
    <citation type="submission" date="2022-12" db="EMBL/GenBank/DDBJ databases">
        <authorList>
            <person name="Alioto T."/>
            <person name="Alioto T."/>
            <person name="Gomez Garrido J."/>
        </authorList>
    </citation>
    <scope>NUCLEOTIDE SEQUENCE</scope>
</reference>
<evidence type="ECO:0000256" key="5">
    <source>
        <dbReference type="ARBA" id="ARBA00022737"/>
    </source>
</evidence>
<evidence type="ECO:0000256" key="6">
    <source>
        <dbReference type="ARBA" id="ARBA00022771"/>
    </source>
</evidence>
<evidence type="ECO:0000313" key="17">
    <source>
        <dbReference type="Proteomes" id="UP001178461"/>
    </source>
</evidence>
<feature type="domain" description="C2H2-type" evidence="14">
    <location>
        <begin position="610"/>
        <end position="637"/>
    </location>
</feature>
<feature type="domain" description="C2H2-type" evidence="14">
    <location>
        <begin position="750"/>
        <end position="777"/>
    </location>
</feature>
<evidence type="ECO:0000256" key="13">
    <source>
        <dbReference type="SAM" id="MobiDB-lite"/>
    </source>
</evidence>
<keyword evidence="4" id="KW-0479">Metal-binding</keyword>
<proteinExistence type="inferred from homology"/>
<dbReference type="PROSITE" id="PS50804">
    <property type="entry name" value="SCAN_BOX"/>
    <property type="match status" value="1"/>
</dbReference>
<keyword evidence="8" id="KW-0805">Transcription regulation</keyword>
<dbReference type="FunFam" id="3.30.160.60:FF:002343">
    <property type="entry name" value="Zinc finger protein 33A"/>
    <property type="match status" value="4"/>
</dbReference>
<evidence type="ECO:0000256" key="3">
    <source>
        <dbReference type="ARBA" id="ARBA00006991"/>
    </source>
</evidence>
<dbReference type="GO" id="GO:0005634">
    <property type="term" value="C:nucleus"/>
    <property type="evidence" value="ECO:0007669"/>
    <property type="project" value="UniProtKB-SubCell"/>
</dbReference>
<dbReference type="FunFam" id="3.30.160.60:FF:000478">
    <property type="entry name" value="Zinc finger protein 133"/>
    <property type="match status" value="1"/>
</dbReference>
<evidence type="ECO:0000256" key="4">
    <source>
        <dbReference type="ARBA" id="ARBA00022723"/>
    </source>
</evidence>
<feature type="domain" description="C2H2-type" evidence="14">
    <location>
        <begin position="638"/>
        <end position="665"/>
    </location>
</feature>
<dbReference type="SUPFAM" id="SSF57667">
    <property type="entry name" value="beta-beta-alpha zinc fingers"/>
    <property type="match status" value="7"/>
</dbReference>
<dbReference type="AlphaFoldDB" id="A0AA35K071"/>
<dbReference type="Gene3D" id="1.10.4020.10">
    <property type="entry name" value="DNA breaking-rejoining enzymes"/>
    <property type="match status" value="1"/>
</dbReference>